<feature type="compositionally biased region" description="Polar residues" evidence="1">
    <location>
        <begin position="1"/>
        <end position="20"/>
    </location>
</feature>
<feature type="region of interest" description="Disordered" evidence="1">
    <location>
        <begin position="1"/>
        <end position="38"/>
    </location>
</feature>
<sequence length="38" mass="4108">MSSGDGVSNLKGTPDSTSQVLLKYRDRSRSTPHSSQEV</sequence>
<reference evidence="2" key="1">
    <citation type="submission" date="2014-09" db="EMBL/GenBank/DDBJ databases">
        <authorList>
            <person name="Magalhaes I.L.F."/>
            <person name="Oliveira U."/>
            <person name="Santos F.R."/>
            <person name="Vidigal T.H.D.A."/>
            <person name="Brescovit A.D."/>
            <person name="Santos A.J."/>
        </authorList>
    </citation>
    <scope>NUCLEOTIDE SEQUENCE</scope>
    <source>
        <tissue evidence="2">Shoot tissue taken approximately 20 cm above the soil surface</tissue>
    </source>
</reference>
<protein>
    <submittedName>
        <fullName evidence="2">Uncharacterized protein</fullName>
    </submittedName>
</protein>
<organism evidence="2">
    <name type="scientific">Arundo donax</name>
    <name type="common">Giant reed</name>
    <name type="synonym">Donax arundinaceus</name>
    <dbReference type="NCBI Taxonomy" id="35708"/>
    <lineage>
        <taxon>Eukaryota</taxon>
        <taxon>Viridiplantae</taxon>
        <taxon>Streptophyta</taxon>
        <taxon>Embryophyta</taxon>
        <taxon>Tracheophyta</taxon>
        <taxon>Spermatophyta</taxon>
        <taxon>Magnoliopsida</taxon>
        <taxon>Liliopsida</taxon>
        <taxon>Poales</taxon>
        <taxon>Poaceae</taxon>
        <taxon>PACMAD clade</taxon>
        <taxon>Arundinoideae</taxon>
        <taxon>Arundineae</taxon>
        <taxon>Arundo</taxon>
    </lineage>
</organism>
<evidence type="ECO:0000256" key="1">
    <source>
        <dbReference type="SAM" id="MobiDB-lite"/>
    </source>
</evidence>
<name>A0A0A9DLK2_ARUDO</name>
<dbReference type="EMBL" id="GBRH01208411">
    <property type="protein sequence ID" value="JAD89484.1"/>
    <property type="molecule type" value="Transcribed_RNA"/>
</dbReference>
<evidence type="ECO:0000313" key="2">
    <source>
        <dbReference type="EMBL" id="JAD89484.1"/>
    </source>
</evidence>
<proteinExistence type="predicted"/>
<dbReference type="AlphaFoldDB" id="A0A0A9DLK2"/>
<accession>A0A0A9DLK2</accession>
<reference evidence="2" key="2">
    <citation type="journal article" date="2015" name="Data Brief">
        <title>Shoot transcriptome of the giant reed, Arundo donax.</title>
        <authorList>
            <person name="Barrero R.A."/>
            <person name="Guerrero F.D."/>
            <person name="Moolhuijzen P."/>
            <person name="Goolsby J.A."/>
            <person name="Tidwell J."/>
            <person name="Bellgard S.E."/>
            <person name="Bellgard M.I."/>
        </authorList>
    </citation>
    <scope>NUCLEOTIDE SEQUENCE</scope>
    <source>
        <tissue evidence="2">Shoot tissue taken approximately 20 cm above the soil surface</tissue>
    </source>
</reference>